<comment type="similarity">
    <text evidence="1">Belongs to the GST superfamily. NadH family.</text>
</comment>
<feature type="active site" description="Nucleophile" evidence="2">
    <location>
        <position position="13"/>
    </location>
</feature>
<evidence type="ECO:0000313" key="5">
    <source>
        <dbReference type="Proteomes" id="UP000622580"/>
    </source>
</evidence>
<dbReference type="PIRSF" id="PIRSF006386">
    <property type="entry name" value="HCCAis_GSTk"/>
    <property type="match status" value="1"/>
</dbReference>
<evidence type="ECO:0000259" key="3">
    <source>
        <dbReference type="Pfam" id="PF01323"/>
    </source>
</evidence>
<comment type="caution">
    <text evidence="4">The sequence shown here is derived from an EMBL/GenBank/DDBJ whole genome shotgun (WGS) entry which is preliminary data.</text>
</comment>
<dbReference type="InterPro" id="IPR051924">
    <property type="entry name" value="GST_Kappa/NadH"/>
</dbReference>
<dbReference type="Pfam" id="PF01323">
    <property type="entry name" value="DSBA"/>
    <property type="match status" value="1"/>
</dbReference>
<dbReference type="PANTHER" id="PTHR42943">
    <property type="entry name" value="GLUTATHIONE S-TRANSFERASE KAPPA"/>
    <property type="match status" value="1"/>
</dbReference>
<dbReference type="EC" id="5.99.1.4" evidence="1"/>
<dbReference type="InterPro" id="IPR001853">
    <property type="entry name" value="DSBA-like_thioredoxin_dom"/>
</dbReference>
<evidence type="ECO:0000256" key="2">
    <source>
        <dbReference type="PIRSR" id="PIRSR006386-1"/>
    </source>
</evidence>
<dbReference type="PANTHER" id="PTHR42943:SF2">
    <property type="entry name" value="GLUTATHIONE S-TRANSFERASE KAPPA 1"/>
    <property type="match status" value="1"/>
</dbReference>
<dbReference type="Gene3D" id="3.40.30.10">
    <property type="entry name" value="Glutaredoxin"/>
    <property type="match status" value="1"/>
</dbReference>
<evidence type="ECO:0000256" key="1">
    <source>
        <dbReference type="PIRNR" id="PIRNR006386"/>
    </source>
</evidence>
<keyword evidence="1" id="KW-0413">Isomerase</keyword>
<proteinExistence type="inferred from homology"/>
<dbReference type="InterPro" id="IPR014440">
    <property type="entry name" value="HCCAis_GSTk"/>
</dbReference>
<comment type="catalytic activity">
    <reaction evidence="1">
        <text>2-hydroxychromene-2-carboxylate = (3E)-4-(2-hydroxyphenyl)-2-oxobut-3-enoate</text>
        <dbReference type="Rhea" id="RHEA:27401"/>
        <dbReference type="ChEBI" id="CHEBI:59350"/>
        <dbReference type="ChEBI" id="CHEBI:59353"/>
        <dbReference type="EC" id="5.99.1.4"/>
    </reaction>
</comment>
<name>A0A941HY34_9CAUL</name>
<dbReference type="SUPFAM" id="SSF52833">
    <property type="entry name" value="Thioredoxin-like"/>
    <property type="match status" value="1"/>
</dbReference>
<dbReference type="GO" id="GO:0018845">
    <property type="term" value="F:2-hydroxychromene-2-carboxylate isomerase activity"/>
    <property type="evidence" value="ECO:0007669"/>
    <property type="project" value="UniProtKB-UniRule"/>
</dbReference>
<gene>
    <name evidence="4" type="ORF">JKL49_16675</name>
</gene>
<dbReference type="RefSeq" id="WP_215341854.1">
    <property type="nucleotide sequence ID" value="NZ_JAGSGD010000001.1"/>
</dbReference>
<dbReference type="GO" id="GO:0016491">
    <property type="term" value="F:oxidoreductase activity"/>
    <property type="evidence" value="ECO:0007669"/>
    <property type="project" value="InterPro"/>
</dbReference>
<dbReference type="AlphaFoldDB" id="A0A941HY34"/>
<protein>
    <recommendedName>
        <fullName evidence="1">2-hydroxychromene-2-carboxylate isomerase</fullName>
        <ecNumber evidence="1">5.99.1.4</ecNumber>
    </recommendedName>
</protein>
<feature type="domain" description="DSBA-like thioredoxin" evidence="3">
    <location>
        <begin position="6"/>
        <end position="208"/>
    </location>
</feature>
<dbReference type="EMBL" id="JAGSGD010000001">
    <property type="protein sequence ID" value="MBR7621030.1"/>
    <property type="molecule type" value="Genomic_DNA"/>
</dbReference>
<organism evidence="4 5">
    <name type="scientific">Phenylobacterium glaciei</name>
    <dbReference type="NCBI Taxonomy" id="2803784"/>
    <lineage>
        <taxon>Bacteria</taxon>
        <taxon>Pseudomonadati</taxon>
        <taxon>Pseudomonadota</taxon>
        <taxon>Alphaproteobacteria</taxon>
        <taxon>Caulobacterales</taxon>
        <taxon>Caulobacteraceae</taxon>
        <taxon>Phenylobacterium</taxon>
    </lineage>
</organism>
<evidence type="ECO:0000313" key="4">
    <source>
        <dbReference type="EMBL" id="MBR7621030.1"/>
    </source>
</evidence>
<keyword evidence="5" id="KW-1185">Reference proteome</keyword>
<dbReference type="Proteomes" id="UP000622580">
    <property type="component" value="Unassembled WGS sequence"/>
</dbReference>
<dbReference type="InterPro" id="IPR036249">
    <property type="entry name" value="Thioredoxin-like_sf"/>
</dbReference>
<reference evidence="4" key="1">
    <citation type="submission" date="2021-04" db="EMBL/GenBank/DDBJ databases">
        <title>Draft genome assembly of strain Phenylobacterium sp. 20VBR1 using MiniION and Illumina platforms.</title>
        <authorList>
            <person name="Thomas F.A."/>
            <person name="Krishnan K.P."/>
            <person name="Sinha R.K."/>
        </authorList>
    </citation>
    <scope>NUCLEOTIDE SEQUENCE</scope>
    <source>
        <strain evidence="4">20VBR1</strain>
    </source>
</reference>
<accession>A0A941HY34</accession>
<sequence length="216" mass="25172">MTLTYDLYWSFRSPYSYMIMHRLRLLERDYDVRCNVRPVYPLAVRTPEFFDTRDPLWFSYFMADIHREAQFLGLPFRWPRPDPVYMDMATRTYPKEQPHIHRLTQMGALAAEQGKGLEFLDEVSKTIWSGTVDNWHEGDHIAQATARAGLDPATFAATVDGESSRLNAVIEASQVAQRAAGHYGVPMIAFNNEPFFGQDRFDQFKWRLEQQGLARR</sequence>